<evidence type="ECO:0000313" key="10">
    <source>
        <dbReference type="Proteomes" id="UP001211065"/>
    </source>
</evidence>
<comment type="subcellular location">
    <subcellularLocation>
        <location evidence="1 7">Nucleus</location>
    </subcellularLocation>
</comment>
<accession>A0AAD5XYE9</accession>
<evidence type="ECO:0000256" key="5">
    <source>
        <dbReference type="ARBA" id="ARBA00023163"/>
    </source>
</evidence>
<dbReference type="EMBL" id="JADGJW010000742">
    <property type="protein sequence ID" value="KAJ3213140.1"/>
    <property type="molecule type" value="Genomic_DNA"/>
</dbReference>
<evidence type="ECO:0000256" key="6">
    <source>
        <dbReference type="ARBA" id="ARBA00023242"/>
    </source>
</evidence>
<comment type="similarity">
    <text evidence="2 7">Belongs to the Mediator complex subunit 7 family.</text>
</comment>
<dbReference type="Gene3D" id="6.10.140.200">
    <property type="match status" value="1"/>
</dbReference>
<dbReference type="Gene3D" id="6.10.140.1520">
    <property type="match status" value="1"/>
</dbReference>
<dbReference type="AlphaFoldDB" id="A0AAD5XYE9"/>
<dbReference type="SUPFAM" id="SSF140718">
    <property type="entry name" value="Mediator hinge subcomplex-like"/>
    <property type="match status" value="1"/>
</dbReference>
<dbReference type="PANTHER" id="PTHR21428:SF11">
    <property type="entry name" value="MEDIATOR OF RNA POLYMERASE II TRANSCRIPTION SUBUNIT 7"/>
    <property type="match status" value="1"/>
</dbReference>
<dbReference type="GO" id="GO:0006357">
    <property type="term" value="P:regulation of transcription by RNA polymerase II"/>
    <property type="evidence" value="ECO:0007669"/>
    <property type="project" value="InterPro"/>
</dbReference>
<evidence type="ECO:0000256" key="8">
    <source>
        <dbReference type="SAM" id="Coils"/>
    </source>
</evidence>
<comment type="subunit">
    <text evidence="7">Component of the Mediator complex.</text>
</comment>
<proteinExistence type="inferred from homology"/>
<dbReference type="Proteomes" id="UP001211065">
    <property type="component" value="Unassembled WGS sequence"/>
</dbReference>
<dbReference type="InterPro" id="IPR009244">
    <property type="entry name" value="Mediatior_Med7"/>
</dbReference>
<evidence type="ECO:0000256" key="4">
    <source>
        <dbReference type="ARBA" id="ARBA00023015"/>
    </source>
</evidence>
<dbReference type="InterPro" id="IPR037212">
    <property type="entry name" value="Med7/Med21-like"/>
</dbReference>
<name>A0AAD5XYE9_9FUNG</name>
<keyword evidence="6 7" id="KW-0539">Nucleus</keyword>
<protein>
    <recommendedName>
        <fullName evidence="3 7">Mediator of RNA polymerase II transcription subunit 7</fullName>
    </recommendedName>
</protein>
<dbReference type="Pfam" id="PF05983">
    <property type="entry name" value="Med7"/>
    <property type="match status" value="1"/>
</dbReference>
<keyword evidence="8" id="KW-0175">Coiled coil</keyword>
<dbReference type="InterPro" id="IPR044888">
    <property type="entry name" value="Mediatior_Med7_sf"/>
</dbReference>
<evidence type="ECO:0000256" key="7">
    <source>
        <dbReference type="RuleBase" id="RU364060"/>
    </source>
</evidence>
<keyword evidence="5 7" id="KW-0804">Transcription</keyword>
<evidence type="ECO:0000256" key="3">
    <source>
        <dbReference type="ARBA" id="ARBA00020631"/>
    </source>
</evidence>
<dbReference type="GO" id="GO:0070847">
    <property type="term" value="C:core mediator complex"/>
    <property type="evidence" value="ECO:0007669"/>
    <property type="project" value="TreeGrafter"/>
</dbReference>
<gene>
    <name evidence="9" type="primary">MED7</name>
    <name evidence="9" type="ORF">HK099_007555</name>
</gene>
<keyword evidence="4 7" id="KW-0805">Transcription regulation</keyword>
<evidence type="ECO:0000256" key="1">
    <source>
        <dbReference type="ARBA" id="ARBA00004123"/>
    </source>
</evidence>
<dbReference type="GO" id="GO:0003712">
    <property type="term" value="F:transcription coregulator activity"/>
    <property type="evidence" value="ECO:0007669"/>
    <property type="project" value="InterPro"/>
</dbReference>
<sequence length="257" mass="30466">MAEGFSSAMPLPPPFYKLYTDEHIEIFNNWKSTLTEETKFEQPPFSINASTLESQSEPLYLDPPKIITGLYSMFGFENDTDEHIRSLEELKIEKLFVENEDGQVDRSTELKKLNLDVLKNFVELLRTLRKNPYNYEEKVEKIRLTLINMHYLLNGYRPHQARDILILMMEQQIQRRKEMKEELHKCCVEVRKMINTARKKIDDELIKNEEINLMENLNQNSSNLIDENEETKKLDRLKLMPEKLLELTTLLKKANEI</sequence>
<keyword evidence="10" id="KW-1185">Reference proteome</keyword>
<keyword evidence="7" id="KW-0010">Activator</keyword>
<organism evidence="9 10">
    <name type="scientific">Clydaea vesicula</name>
    <dbReference type="NCBI Taxonomy" id="447962"/>
    <lineage>
        <taxon>Eukaryota</taxon>
        <taxon>Fungi</taxon>
        <taxon>Fungi incertae sedis</taxon>
        <taxon>Chytridiomycota</taxon>
        <taxon>Chytridiomycota incertae sedis</taxon>
        <taxon>Chytridiomycetes</taxon>
        <taxon>Lobulomycetales</taxon>
        <taxon>Lobulomycetaceae</taxon>
        <taxon>Clydaea</taxon>
    </lineage>
</organism>
<evidence type="ECO:0000256" key="2">
    <source>
        <dbReference type="ARBA" id="ARBA00009994"/>
    </source>
</evidence>
<reference evidence="9" key="1">
    <citation type="submission" date="2020-05" db="EMBL/GenBank/DDBJ databases">
        <title>Phylogenomic resolution of chytrid fungi.</title>
        <authorList>
            <person name="Stajich J.E."/>
            <person name="Amses K."/>
            <person name="Simmons R."/>
            <person name="Seto K."/>
            <person name="Myers J."/>
            <person name="Bonds A."/>
            <person name="Quandt C.A."/>
            <person name="Barry K."/>
            <person name="Liu P."/>
            <person name="Grigoriev I."/>
            <person name="Longcore J.E."/>
            <person name="James T.Y."/>
        </authorList>
    </citation>
    <scope>NUCLEOTIDE SEQUENCE</scope>
    <source>
        <strain evidence="9">JEL0476</strain>
    </source>
</reference>
<comment type="caution">
    <text evidence="9">The sequence shown here is derived from an EMBL/GenBank/DDBJ whole genome shotgun (WGS) entry which is preliminary data.</text>
</comment>
<feature type="coiled-coil region" evidence="8">
    <location>
        <begin position="207"/>
        <end position="234"/>
    </location>
</feature>
<dbReference type="GO" id="GO:0016592">
    <property type="term" value="C:mediator complex"/>
    <property type="evidence" value="ECO:0007669"/>
    <property type="project" value="InterPro"/>
</dbReference>
<evidence type="ECO:0000313" key="9">
    <source>
        <dbReference type="EMBL" id="KAJ3213140.1"/>
    </source>
</evidence>
<dbReference type="PANTHER" id="PTHR21428">
    <property type="entry name" value="MEDIATOR OF RNA POLYMERASE II TRANSCRIPTION SUBUNIT 7"/>
    <property type="match status" value="1"/>
</dbReference>
<comment type="function">
    <text evidence="7">Component of the Mediator complex, a coactivator involved in the regulated transcription of nearly all RNA polymerase II-dependent genes. Mediator functions as a bridge to convey information from gene-specific regulatory proteins to the basal RNA polymerase II transcription machinery.</text>
</comment>